<dbReference type="AlphaFoldDB" id="A0A6D2IUX2"/>
<accession>A0A6D2IUX2</accession>
<reference evidence="2" key="1">
    <citation type="submission" date="2020-01" db="EMBL/GenBank/DDBJ databases">
        <authorList>
            <person name="Mishra B."/>
        </authorList>
    </citation>
    <scope>NUCLEOTIDE SEQUENCE [LARGE SCALE GENOMIC DNA]</scope>
</reference>
<keyword evidence="3" id="KW-1185">Reference proteome</keyword>
<gene>
    <name evidence="2" type="ORF">MERR_LOCUS16087</name>
</gene>
<proteinExistence type="predicted"/>
<sequence>MRGCWTKKKSKLQENIEDEDSDTTMLHLLVTMIGLAQLLIAHQYFKFKGYIEYPIRRSITGAGYDYIHNVLQEDPQTIVSYEDASNPGQPGQAPRPAGAGAGAAPHA</sequence>
<feature type="region of interest" description="Disordered" evidence="1">
    <location>
        <begin position="81"/>
        <end position="107"/>
    </location>
</feature>
<evidence type="ECO:0000256" key="1">
    <source>
        <dbReference type="SAM" id="MobiDB-lite"/>
    </source>
</evidence>
<organism evidence="2 3">
    <name type="scientific">Microthlaspi erraticum</name>
    <dbReference type="NCBI Taxonomy" id="1685480"/>
    <lineage>
        <taxon>Eukaryota</taxon>
        <taxon>Viridiplantae</taxon>
        <taxon>Streptophyta</taxon>
        <taxon>Embryophyta</taxon>
        <taxon>Tracheophyta</taxon>
        <taxon>Spermatophyta</taxon>
        <taxon>Magnoliopsida</taxon>
        <taxon>eudicotyledons</taxon>
        <taxon>Gunneridae</taxon>
        <taxon>Pentapetalae</taxon>
        <taxon>rosids</taxon>
        <taxon>malvids</taxon>
        <taxon>Brassicales</taxon>
        <taxon>Brassicaceae</taxon>
        <taxon>Coluteocarpeae</taxon>
        <taxon>Microthlaspi</taxon>
    </lineage>
</organism>
<evidence type="ECO:0000313" key="3">
    <source>
        <dbReference type="Proteomes" id="UP000467841"/>
    </source>
</evidence>
<feature type="compositionally biased region" description="Low complexity" evidence="1">
    <location>
        <begin position="87"/>
        <end position="107"/>
    </location>
</feature>
<comment type="caution">
    <text evidence="2">The sequence shown here is derived from an EMBL/GenBank/DDBJ whole genome shotgun (WGS) entry which is preliminary data.</text>
</comment>
<dbReference type="Proteomes" id="UP000467841">
    <property type="component" value="Unassembled WGS sequence"/>
</dbReference>
<protein>
    <submittedName>
        <fullName evidence="2">Uncharacterized protein</fullName>
    </submittedName>
</protein>
<evidence type="ECO:0000313" key="2">
    <source>
        <dbReference type="EMBL" id="CAA7028852.1"/>
    </source>
</evidence>
<dbReference type="EMBL" id="CACVBM020001074">
    <property type="protein sequence ID" value="CAA7028852.1"/>
    <property type="molecule type" value="Genomic_DNA"/>
</dbReference>
<name>A0A6D2IUX2_9BRAS</name>